<dbReference type="SUPFAM" id="SSF52540">
    <property type="entry name" value="P-loop containing nucleoside triphosphate hydrolases"/>
    <property type="match status" value="1"/>
</dbReference>
<gene>
    <name evidence="6" type="ORF">Z042_25470</name>
</gene>
<dbReference type="GO" id="GO:1902495">
    <property type="term" value="C:transmembrane transporter complex"/>
    <property type="evidence" value="ECO:0007669"/>
    <property type="project" value="UniProtKB-ARBA"/>
</dbReference>
<organism evidence="6 7">
    <name type="scientific">Chania multitudinisentens RB-25</name>
    <dbReference type="NCBI Taxonomy" id="1441930"/>
    <lineage>
        <taxon>Bacteria</taxon>
        <taxon>Pseudomonadati</taxon>
        <taxon>Pseudomonadota</taxon>
        <taxon>Gammaproteobacteria</taxon>
        <taxon>Enterobacterales</taxon>
        <taxon>Yersiniaceae</taxon>
        <taxon>Chania</taxon>
    </lineage>
</organism>
<evidence type="ECO:0000256" key="4">
    <source>
        <dbReference type="ARBA" id="ARBA00038388"/>
    </source>
</evidence>
<dbReference type="CDD" id="cd03255">
    <property type="entry name" value="ABC_MJ0796_LolCDE_FtsE"/>
    <property type="match status" value="1"/>
</dbReference>
<feature type="domain" description="ABC transporter" evidence="5">
    <location>
        <begin position="4"/>
        <end position="226"/>
    </location>
</feature>
<evidence type="ECO:0000259" key="5">
    <source>
        <dbReference type="PROSITE" id="PS50893"/>
    </source>
</evidence>
<dbReference type="EMBL" id="CP007044">
    <property type="protein sequence ID" value="AJW28892.1"/>
    <property type="molecule type" value="Genomic_DNA"/>
</dbReference>
<keyword evidence="7" id="KW-1185">Reference proteome</keyword>
<comment type="similarity">
    <text evidence="4">Belongs to the ABC transporter superfamily. Macrolide exporter (TC 3.A.1.122) family.</text>
</comment>
<evidence type="ECO:0000256" key="1">
    <source>
        <dbReference type="ARBA" id="ARBA00022448"/>
    </source>
</evidence>
<dbReference type="OrthoDB" id="9783924at2"/>
<dbReference type="HOGENOM" id="CLU_000604_1_22_6"/>
<reference evidence="6 7" key="2">
    <citation type="submission" date="2015-03" db="EMBL/GenBank/DDBJ databases">
        <authorList>
            <person name="Chan K.-G."/>
        </authorList>
    </citation>
    <scope>NUCLEOTIDE SEQUENCE [LARGE SCALE GENOMIC DNA]</scope>
    <source>
        <strain evidence="6 7">RB-25</strain>
    </source>
</reference>
<dbReference type="Pfam" id="PF00005">
    <property type="entry name" value="ABC_tran"/>
    <property type="match status" value="1"/>
</dbReference>
<sequence length="227" mass="25164">MWAVEVKGIYKKYLLGQSTVEALKNINVRIFSQRFTVLSGLSGSGKTTLLNIIGGLDRPDQGSLMIAGQEMSWLNDDQCSEFRARHLGFIFQNFNLIPVLTVWENVEIPLILQGITVAQRKSAIMNMLEIVGLADKARLLPGQLSGGQRQRVAIARALIHRPSLVLADEPTANLDSKTGNSILQLLRRLQQEQSVTVVFSSHDPQVIAAADDLYQMHDGNVTRITMQ</sequence>
<dbReference type="PROSITE" id="PS50893">
    <property type="entry name" value="ABC_TRANSPORTER_2"/>
    <property type="match status" value="1"/>
</dbReference>
<dbReference type="AlphaFoldDB" id="A0A0D4ZXH0"/>
<dbReference type="InterPro" id="IPR027417">
    <property type="entry name" value="P-loop_NTPase"/>
</dbReference>
<name>A0A0D4ZXH0_9GAMM</name>
<dbReference type="Gene3D" id="3.40.50.300">
    <property type="entry name" value="P-loop containing nucleotide triphosphate hydrolases"/>
    <property type="match status" value="1"/>
</dbReference>
<dbReference type="KEGG" id="sfo:Z042_25470"/>
<keyword evidence="2" id="KW-0547">Nucleotide-binding</keyword>
<keyword evidence="3" id="KW-0067">ATP-binding</keyword>
<dbReference type="GO" id="GO:0005886">
    <property type="term" value="C:plasma membrane"/>
    <property type="evidence" value="ECO:0007669"/>
    <property type="project" value="TreeGrafter"/>
</dbReference>
<protein>
    <submittedName>
        <fullName evidence="6">ABC transporter</fullName>
    </submittedName>
</protein>
<proteinExistence type="inferred from homology"/>
<dbReference type="STRING" id="1441930.Z042_25470"/>
<evidence type="ECO:0000256" key="3">
    <source>
        <dbReference type="ARBA" id="ARBA00022840"/>
    </source>
</evidence>
<dbReference type="GO" id="GO:0022857">
    <property type="term" value="F:transmembrane transporter activity"/>
    <property type="evidence" value="ECO:0007669"/>
    <property type="project" value="UniProtKB-ARBA"/>
</dbReference>
<dbReference type="InterPro" id="IPR017911">
    <property type="entry name" value="MacB-like_ATP-bd"/>
</dbReference>
<dbReference type="SMART" id="SM00382">
    <property type="entry name" value="AAA"/>
    <property type="match status" value="1"/>
</dbReference>
<dbReference type="GO" id="GO:0016887">
    <property type="term" value="F:ATP hydrolysis activity"/>
    <property type="evidence" value="ECO:0007669"/>
    <property type="project" value="InterPro"/>
</dbReference>
<dbReference type="PROSITE" id="PS00211">
    <property type="entry name" value="ABC_TRANSPORTER_1"/>
    <property type="match status" value="1"/>
</dbReference>
<dbReference type="InterPro" id="IPR015854">
    <property type="entry name" value="ABC_transpr_LolD-like"/>
</dbReference>
<dbReference type="InterPro" id="IPR003593">
    <property type="entry name" value="AAA+_ATPase"/>
</dbReference>
<accession>A0A0D4ZXH0</accession>
<keyword evidence="1" id="KW-0813">Transport</keyword>
<dbReference type="PANTHER" id="PTHR24220">
    <property type="entry name" value="IMPORT ATP-BINDING PROTEIN"/>
    <property type="match status" value="1"/>
</dbReference>
<evidence type="ECO:0000313" key="6">
    <source>
        <dbReference type="EMBL" id="AJW28892.1"/>
    </source>
</evidence>
<evidence type="ECO:0000256" key="2">
    <source>
        <dbReference type="ARBA" id="ARBA00022741"/>
    </source>
</evidence>
<evidence type="ECO:0000313" key="7">
    <source>
        <dbReference type="Proteomes" id="UP000019030"/>
    </source>
</evidence>
<dbReference type="Proteomes" id="UP000019030">
    <property type="component" value="Chromosome"/>
</dbReference>
<dbReference type="InterPro" id="IPR017871">
    <property type="entry name" value="ABC_transporter-like_CS"/>
</dbReference>
<dbReference type="FunFam" id="3.40.50.300:FF:000032">
    <property type="entry name" value="Export ABC transporter ATP-binding protein"/>
    <property type="match status" value="1"/>
</dbReference>
<dbReference type="InterPro" id="IPR003439">
    <property type="entry name" value="ABC_transporter-like_ATP-bd"/>
</dbReference>
<reference evidence="6 7" key="1">
    <citation type="submission" date="2014-01" db="EMBL/GenBank/DDBJ databases">
        <title>Isolation of Serratia multitudinisentens RB-25 from Ex-Landfill site.</title>
        <authorList>
            <person name="Robson E.H.J."/>
        </authorList>
    </citation>
    <scope>NUCLEOTIDE SEQUENCE [LARGE SCALE GENOMIC DNA]</scope>
    <source>
        <strain evidence="6 7">RB-25</strain>
    </source>
</reference>
<dbReference type="GO" id="GO:0005524">
    <property type="term" value="F:ATP binding"/>
    <property type="evidence" value="ECO:0007669"/>
    <property type="project" value="UniProtKB-KW"/>
</dbReference>
<dbReference type="RefSeq" id="WP_024912929.1">
    <property type="nucleotide sequence ID" value="NZ_CP007044.2"/>
</dbReference>